<evidence type="ECO:0000256" key="11">
    <source>
        <dbReference type="ARBA" id="ARBA00023136"/>
    </source>
</evidence>
<keyword evidence="10 12" id="KW-0175">Coiled coil</keyword>
<dbReference type="GO" id="GO:0005484">
    <property type="term" value="F:SNAP receptor activity"/>
    <property type="evidence" value="ECO:0007669"/>
    <property type="project" value="InterPro"/>
</dbReference>
<evidence type="ECO:0000256" key="1">
    <source>
        <dbReference type="ARBA" id="ARBA00004163"/>
    </source>
</evidence>
<dbReference type="InterPro" id="IPR010908">
    <property type="entry name" value="Longin_dom"/>
</dbReference>
<evidence type="ECO:0000256" key="2">
    <source>
        <dbReference type="ARBA" id="ARBA00004394"/>
    </source>
</evidence>
<dbReference type="InterPro" id="IPR011012">
    <property type="entry name" value="Longin-like_dom_sf"/>
</dbReference>
<dbReference type="EMBL" id="FN668646">
    <property type="protein sequence ID" value="CBK21966.2"/>
    <property type="molecule type" value="Genomic_DNA"/>
</dbReference>
<evidence type="ECO:0000256" key="3">
    <source>
        <dbReference type="ARBA" id="ARBA00008025"/>
    </source>
</evidence>
<gene>
    <name evidence="16" type="ORF">GSBLH_T00002049001</name>
</gene>
<keyword evidence="5 13" id="KW-0812">Transmembrane</keyword>
<comment type="subcellular location">
    <subcellularLocation>
        <location evidence="1">Endoplasmic reticulum membrane</location>
        <topology evidence="1">Single-pass type IV membrane protein</topology>
    </subcellularLocation>
    <subcellularLocation>
        <location evidence="2">Golgi apparatus membrane</location>
    </subcellularLocation>
</comment>
<dbReference type="CDD" id="cd15866">
    <property type="entry name" value="R-SNARE_SEC22"/>
    <property type="match status" value="1"/>
</dbReference>
<evidence type="ECO:0000256" key="9">
    <source>
        <dbReference type="ARBA" id="ARBA00023034"/>
    </source>
</evidence>
<proteinExistence type="inferred from homology"/>
<dbReference type="Gene3D" id="3.30.450.50">
    <property type="entry name" value="Longin domain"/>
    <property type="match status" value="1"/>
</dbReference>
<protein>
    <recommendedName>
        <fullName evidence="18">V-SNARE coiled-coil homology domain-containing protein</fullName>
    </recommendedName>
</protein>
<dbReference type="AlphaFoldDB" id="D8M1M7"/>
<dbReference type="PROSITE" id="PS50892">
    <property type="entry name" value="V_SNARE"/>
    <property type="match status" value="1"/>
</dbReference>
<organism evidence="16">
    <name type="scientific">Blastocystis hominis</name>
    <dbReference type="NCBI Taxonomy" id="12968"/>
    <lineage>
        <taxon>Eukaryota</taxon>
        <taxon>Sar</taxon>
        <taxon>Stramenopiles</taxon>
        <taxon>Bigyra</taxon>
        <taxon>Opalozoa</taxon>
        <taxon>Opalinata</taxon>
        <taxon>Blastocystidae</taxon>
        <taxon>Blastocystis</taxon>
    </lineage>
</organism>
<name>D8M1M7_BLAHO</name>
<comment type="similarity">
    <text evidence="3">Belongs to the synaptobrevin family.</text>
</comment>
<dbReference type="CDD" id="cd14824">
    <property type="entry name" value="Longin"/>
    <property type="match status" value="1"/>
</dbReference>
<evidence type="ECO:0000313" key="16">
    <source>
        <dbReference type="EMBL" id="CBK21966.2"/>
    </source>
</evidence>
<feature type="transmembrane region" description="Helical" evidence="13">
    <location>
        <begin position="205"/>
        <end position="223"/>
    </location>
</feature>
<evidence type="ECO:0000313" key="17">
    <source>
        <dbReference type="Proteomes" id="UP000008312"/>
    </source>
</evidence>
<dbReference type="GO" id="GO:0006890">
    <property type="term" value="P:retrograde vesicle-mediated transport, Golgi to endoplasmic reticulum"/>
    <property type="evidence" value="ECO:0007669"/>
    <property type="project" value="InterPro"/>
</dbReference>
<dbReference type="Gene3D" id="1.20.5.110">
    <property type="match status" value="1"/>
</dbReference>
<dbReference type="SUPFAM" id="SSF58038">
    <property type="entry name" value="SNARE fusion complex"/>
    <property type="match status" value="1"/>
</dbReference>
<dbReference type="PANTHER" id="PTHR45837">
    <property type="entry name" value="VESICLE-TRAFFICKING PROTEIN SEC22B"/>
    <property type="match status" value="1"/>
</dbReference>
<dbReference type="PROSITE" id="PS50859">
    <property type="entry name" value="LONGIN"/>
    <property type="match status" value="1"/>
</dbReference>
<evidence type="ECO:0000259" key="15">
    <source>
        <dbReference type="PROSITE" id="PS50892"/>
    </source>
</evidence>
<dbReference type="OMA" id="FIYWRFF"/>
<keyword evidence="6" id="KW-0256">Endoplasmic reticulum</keyword>
<evidence type="ECO:0000256" key="7">
    <source>
        <dbReference type="ARBA" id="ARBA00022927"/>
    </source>
</evidence>
<evidence type="ECO:0000256" key="4">
    <source>
        <dbReference type="ARBA" id="ARBA00022448"/>
    </source>
</evidence>
<dbReference type="RefSeq" id="XP_012896014.1">
    <property type="nucleotide sequence ID" value="XM_013040560.1"/>
</dbReference>
<dbReference type="GeneID" id="24919258"/>
<feature type="domain" description="Longin" evidence="14">
    <location>
        <begin position="6"/>
        <end position="127"/>
    </location>
</feature>
<dbReference type="InterPro" id="IPR044565">
    <property type="entry name" value="Sec22"/>
</dbReference>
<dbReference type="InParanoid" id="D8M1M7"/>
<evidence type="ECO:0000256" key="5">
    <source>
        <dbReference type="ARBA" id="ARBA00022692"/>
    </source>
</evidence>
<evidence type="ECO:0000256" key="12">
    <source>
        <dbReference type="PROSITE-ProRule" id="PRU00290"/>
    </source>
</evidence>
<keyword evidence="17" id="KW-1185">Reference proteome</keyword>
<dbReference type="GO" id="GO:0000139">
    <property type="term" value="C:Golgi membrane"/>
    <property type="evidence" value="ECO:0007669"/>
    <property type="project" value="UniProtKB-SubCell"/>
</dbReference>
<dbReference type="Pfam" id="PF13774">
    <property type="entry name" value="Longin"/>
    <property type="match status" value="1"/>
</dbReference>
<sequence>MFFLTSVGRVTDGLIFVTSMLSTVEAGRDIDSFKDESKRLLKSLSSSSATQMQVTSGDLCFSYLIYENLCFLTLTEKNMQKRAIFAFLEDVKTSFLNYVQTENSTEWKTILATTARPYAFARFDKEIQAKRRLYDQPSSSLDSYAQLSENLIDIQNIMRKNIDEVVHRVEKLDHVTATSEQLMDDSKKYKWGAKKLNYMTMLRKYAPLAFIVGFVLIVVYFRFR</sequence>
<keyword evidence="9" id="KW-0333">Golgi apparatus</keyword>
<dbReference type="OrthoDB" id="1719357at2759"/>
<evidence type="ECO:0000256" key="8">
    <source>
        <dbReference type="ARBA" id="ARBA00022989"/>
    </source>
</evidence>
<evidence type="ECO:0000256" key="13">
    <source>
        <dbReference type="SAM" id="Phobius"/>
    </source>
</evidence>
<dbReference type="SUPFAM" id="SSF64356">
    <property type="entry name" value="SNARE-like"/>
    <property type="match status" value="1"/>
</dbReference>
<dbReference type="Proteomes" id="UP000008312">
    <property type="component" value="Unassembled WGS sequence"/>
</dbReference>
<dbReference type="GO" id="GO:0005789">
    <property type="term" value="C:endoplasmic reticulum membrane"/>
    <property type="evidence" value="ECO:0007669"/>
    <property type="project" value="UniProtKB-SubCell"/>
</dbReference>
<evidence type="ECO:0000256" key="10">
    <source>
        <dbReference type="ARBA" id="ARBA00023054"/>
    </source>
</evidence>
<evidence type="ECO:0008006" key="18">
    <source>
        <dbReference type="Google" id="ProtNLM"/>
    </source>
</evidence>
<dbReference type="InterPro" id="IPR042855">
    <property type="entry name" value="V_SNARE_CC"/>
</dbReference>
<dbReference type="FunCoup" id="D8M1M7">
    <property type="interactions" value="574"/>
</dbReference>
<evidence type="ECO:0000256" key="6">
    <source>
        <dbReference type="ARBA" id="ARBA00022824"/>
    </source>
</evidence>
<dbReference type="GO" id="GO:0015031">
    <property type="term" value="P:protein transport"/>
    <property type="evidence" value="ECO:0007669"/>
    <property type="project" value="UniProtKB-KW"/>
</dbReference>
<dbReference type="GO" id="GO:0006888">
    <property type="term" value="P:endoplasmic reticulum to Golgi vesicle-mediated transport"/>
    <property type="evidence" value="ECO:0007669"/>
    <property type="project" value="InterPro"/>
</dbReference>
<evidence type="ECO:0000259" key="14">
    <source>
        <dbReference type="PROSITE" id="PS50859"/>
    </source>
</evidence>
<keyword evidence="4" id="KW-0813">Transport</keyword>
<dbReference type="SMART" id="SM01270">
    <property type="entry name" value="Longin"/>
    <property type="match status" value="1"/>
</dbReference>
<dbReference type="Pfam" id="PF00957">
    <property type="entry name" value="Synaptobrevin"/>
    <property type="match status" value="1"/>
</dbReference>
<accession>D8M1M7</accession>
<feature type="domain" description="V-SNARE coiled-coil homology" evidence="15">
    <location>
        <begin position="143"/>
        <end position="203"/>
    </location>
</feature>
<reference evidence="16" key="1">
    <citation type="submission" date="2010-02" db="EMBL/GenBank/DDBJ databases">
        <title>Sequencing and annotation of the Blastocystis hominis genome.</title>
        <authorList>
            <person name="Wincker P."/>
        </authorList>
    </citation>
    <scope>NUCLEOTIDE SEQUENCE</scope>
    <source>
        <strain evidence="16">Singapore isolate B</strain>
    </source>
</reference>
<keyword evidence="7" id="KW-0653">Protein transport</keyword>
<keyword evidence="8 13" id="KW-1133">Transmembrane helix</keyword>
<keyword evidence="11 13" id="KW-0472">Membrane</keyword>